<gene>
    <name evidence="1" type="ORF">I4F81_007241</name>
</gene>
<organism evidence="1 2">
    <name type="scientific">Pyropia yezoensis</name>
    <name type="common">Susabi-nori</name>
    <name type="synonym">Porphyra yezoensis</name>
    <dbReference type="NCBI Taxonomy" id="2788"/>
    <lineage>
        <taxon>Eukaryota</taxon>
        <taxon>Rhodophyta</taxon>
        <taxon>Bangiophyceae</taxon>
        <taxon>Bangiales</taxon>
        <taxon>Bangiaceae</taxon>
        <taxon>Pyropia</taxon>
    </lineage>
</organism>
<evidence type="ECO:0000313" key="1">
    <source>
        <dbReference type="EMBL" id="KAK1864697.1"/>
    </source>
</evidence>
<reference evidence="1" key="1">
    <citation type="submission" date="2019-11" db="EMBL/GenBank/DDBJ databases">
        <title>Nori genome reveals adaptations in red seaweeds to the harsh intertidal environment.</title>
        <authorList>
            <person name="Wang D."/>
            <person name="Mao Y."/>
        </authorList>
    </citation>
    <scope>NUCLEOTIDE SEQUENCE</scope>
    <source>
        <tissue evidence="1">Gametophyte</tissue>
    </source>
</reference>
<comment type="caution">
    <text evidence="1">The sequence shown here is derived from an EMBL/GenBank/DDBJ whole genome shotgun (WGS) entry which is preliminary data.</text>
</comment>
<sequence>MLTCRYGSATTMSVRKAFRWTTERYKRGDGKASNYWVANCIACKTAYERYREAVAACNGDNEAIAKIDVVHPAEALPGREDRMAPHLLVVDMCALVRDE</sequence>
<proteinExistence type="predicted"/>
<keyword evidence="2" id="KW-1185">Reference proteome</keyword>
<accession>A0ACC3C3F7</accession>
<evidence type="ECO:0000313" key="2">
    <source>
        <dbReference type="Proteomes" id="UP000798662"/>
    </source>
</evidence>
<protein>
    <submittedName>
        <fullName evidence="1">Uncharacterized protein</fullName>
    </submittedName>
</protein>
<dbReference type="EMBL" id="CM020619">
    <property type="protein sequence ID" value="KAK1864697.1"/>
    <property type="molecule type" value="Genomic_DNA"/>
</dbReference>
<dbReference type="Proteomes" id="UP000798662">
    <property type="component" value="Chromosome 2"/>
</dbReference>
<name>A0ACC3C3F7_PYRYE</name>